<evidence type="ECO:0000259" key="1">
    <source>
        <dbReference type="Pfam" id="PF13524"/>
    </source>
</evidence>
<comment type="caution">
    <text evidence="2">The sequence shown here is derived from an EMBL/GenBank/DDBJ whole genome shotgun (WGS) entry which is preliminary data.</text>
</comment>
<dbReference type="GO" id="GO:0016757">
    <property type="term" value="F:glycosyltransferase activity"/>
    <property type="evidence" value="ECO:0007669"/>
    <property type="project" value="UniProtKB-KW"/>
</dbReference>
<sequence>MAKMVLYKGQSQYGALRVHIDQLAEAFRLLGHTPVVIDLVENDALTQLENALTSGSNFVFSLNAIGIDFKVGERSLYDVVNIPFVTALVDHPHYHIERLNNKISKSAVTCLDHSHLRFLSNYYPSNHFKVKAFWMPGGSTVREKTDQDVDSFLRQRTIPLLFTGSYRGVPKRTWSGSGLRSVPNIMDDVCDLMLSHDYLAAEDALDEVLKHRGIVFSEDQRKIMHKYCLEQVGRYIEAYRRHLCLESLGKAGVPMEIYGNGWDGLSEKWPTFRFKGTGSVEETLDLQQQSKICLHTNNNFVEGGHERVFNAMTNGAAVVSETSLFYDNAFENGKEMIAFSWKDLNDLPERIMHYLDNPETLWEIANAGHQKAKLEHSWVRRAEQILDLFELANIDV</sequence>
<gene>
    <name evidence="2" type="ORF">ACFPPD_13505</name>
</gene>
<evidence type="ECO:0000313" key="2">
    <source>
        <dbReference type="EMBL" id="MFC5469744.1"/>
    </source>
</evidence>
<dbReference type="Pfam" id="PF13524">
    <property type="entry name" value="Glyco_trans_1_2"/>
    <property type="match status" value="1"/>
</dbReference>
<reference evidence="3" key="1">
    <citation type="journal article" date="2019" name="Int. J. Syst. Evol. Microbiol.">
        <title>The Global Catalogue of Microorganisms (GCM) 10K type strain sequencing project: providing services to taxonomists for standard genome sequencing and annotation.</title>
        <authorList>
            <consortium name="The Broad Institute Genomics Platform"/>
            <consortium name="The Broad Institute Genome Sequencing Center for Infectious Disease"/>
            <person name="Wu L."/>
            <person name="Ma J."/>
        </authorList>
    </citation>
    <scope>NUCLEOTIDE SEQUENCE [LARGE SCALE GENOMIC DNA]</scope>
    <source>
        <strain evidence="3">CCUG 57113</strain>
    </source>
</reference>
<accession>A0ABW0LVA0</accession>
<organism evidence="2 3">
    <name type="scientific">Cohnella suwonensis</name>
    <dbReference type="NCBI Taxonomy" id="696072"/>
    <lineage>
        <taxon>Bacteria</taxon>
        <taxon>Bacillati</taxon>
        <taxon>Bacillota</taxon>
        <taxon>Bacilli</taxon>
        <taxon>Bacillales</taxon>
        <taxon>Paenibacillaceae</taxon>
        <taxon>Cohnella</taxon>
    </lineage>
</organism>
<keyword evidence="3" id="KW-1185">Reference proteome</keyword>
<evidence type="ECO:0000313" key="3">
    <source>
        <dbReference type="Proteomes" id="UP001596105"/>
    </source>
</evidence>
<dbReference type="SUPFAM" id="SSF53756">
    <property type="entry name" value="UDP-Glycosyltransferase/glycogen phosphorylase"/>
    <property type="match status" value="1"/>
</dbReference>
<dbReference type="EMBL" id="JBHSMH010000041">
    <property type="protein sequence ID" value="MFC5469744.1"/>
    <property type="molecule type" value="Genomic_DNA"/>
</dbReference>
<dbReference type="RefSeq" id="WP_209745452.1">
    <property type="nucleotide sequence ID" value="NZ_JBHSMH010000041.1"/>
</dbReference>
<feature type="domain" description="Spore protein YkvP/CgeB glycosyl transferase-like" evidence="1">
    <location>
        <begin position="241"/>
        <end position="387"/>
    </location>
</feature>
<dbReference type="InterPro" id="IPR055259">
    <property type="entry name" value="YkvP/CgeB_Glyco_trans-like"/>
</dbReference>
<name>A0ABW0LVA0_9BACL</name>
<protein>
    <submittedName>
        <fullName evidence="2">Glycosyltransferase</fullName>
        <ecNumber evidence="2">2.4.-.-</ecNumber>
    </submittedName>
</protein>
<proteinExistence type="predicted"/>
<keyword evidence="2" id="KW-0328">Glycosyltransferase</keyword>
<dbReference type="Proteomes" id="UP001596105">
    <property type="component" value="Unassembled WGS sequence"/>
</dbReference>
<keyword evidence="2" id="KW-0808">Transferase</keyword>
<dbReference type="EC" id="2.4.-.-" evidence="2"/>